<proteinExistence type="predicted"/>
<dbReference type="EMBL" id="BNJK01000001">
    <property type="protein sequence ID" value="GHO91152.1"/>
    <property type="molecule type" value="Genomic_DNA"/>
</dbReference>
<feature type="domain" description="DinB-like" evidence="1">
    <location>
        <begin position="10"/>
        <end position="143"/>
    </location>
</feature>
<evidence type="ECO:0000313" key="2">
    <source>
        <dbReference type="EMBL" id="GHO91152.1"/>
    </source>
</evidence>
<comment type="caution">
    <text evidence="2">The sequence shown here is derived from an EMBL/GenBank/DDBJ whole genome shotgun (WGS) entry which is preliminary data.</text>
</comment>
<dbReference type="RefSeq" id="WP_220202068.1">
    <property type="nucleotide sequence ID" value="NZ_BNJK01000001.1"/>
</dbReference>
<dbReference type="Gene3D" id="1.20.120.450">
    <property type="entry name" value="dinb family like domain"/>
    <property type="match status" value="1"/>
</dbReference>
<dbReference type="InterPro" id="IPR024775">
    <property type="entry name" value="DinB-like"/>
</dbReference>
<evidence type="ECO:0000313" key="3">
    <source>
        <dbReference type="Proteomes" id="UP000597444"/>
    </source>
</evidence>
<name>A0A8J3IGM8_9CHLR</name>
<dbReference type="Proteomes" id="UP000597444">
    <property type="component" value="Unassembled WGS sequence"/>
</dbReference>
<keyword evidence="3" id="KW-1185">Reference proteome</keyword>
<dbReference type="AlphaFoldDB" id="A0A8J3IGM8"/>
<dbReference type="InterPro" id="IPR034660">
    <property type="entry name" value="DinB/YfiT-like"/>
</dbReference>
<evidence type="ECO:0000259" key="1">
    <source>
        <dbReference type="Pfam" id="PF12867"/>
    </source>
</evidence>
<dbReference type="Pfam" id="PF12867">
    <property type="entry name" value="DinB_2"/>
    <property type="match status" value="1"/>
</dbReference>
<gene>
    <name evidence="2" type="ORF">KSF_012000</name>
</gene>
<organism evidence="2 3">
    <name type="scientific">Reticulibacter mediterranei</name>
    <dbReference type="NCBI Taxonomy" id="2778369"/>
    <lineage>
        <taxon>Bacteria</taxon>
        <taxon>Bacillati</taxon>
        <taxon>Chloroflexota</taxon>
        <taxon>Ktedonobacteria</taxon>
        <taxon>Ktedonobacterales</taxon>
        <taxon>Reticulibacteraceae</taxon>
        <taxon>Reticulibacter</taxon>
    </lineage>
</organism>
<sequence length="171" mass="18518">MSITKFLREQIQQAHGLLEATMEGVTNEQAHWAPPGIANPLSATYVHTIASEDIAINMVLKGGAPLYATEWAEKTGISEIQPLTTAEWARRVRIDVPTTRSYAKAVHAATDAYLADLPEEELNHILDLSNFGLGQMSVGAVLSRLVLGHIDNMSGEISVLKGLQGSRGYPI</sequence>
<accession>A0A8J3IGM8</accession>
<reference evidence="2" key="1">
    <citation type="submission" date="2020-10" db="EMBL/GenBank/DDBJ databases">
        <title>Taxonomic study of unclassified bacteria belonging to the class Ktedonobacteria.</title>
        <authorList>
            <person name="Yabe S."/>
            <person name="Wang C.M."/>
            <person name="Zheng Y."/>
            <person name="Sakai Y."/>
            <person name="Cavaletti L."/>
            <person name="Monciardini P."/>
            <person name="Donadio S."/>
        </authorList>
    </citation>
    <scope>NUCLEOTIDE SEQUENCE</scope>
    <source>
        <strain evidence="2">ID150040</strain>
    </source>
</reference>
<dbReference type="SUPFAM" id="SSF109854">
    <property type="entry name" value="DinB/YfiT-like putative metalloenzymes"/>
    <property type="match status" value="1"/>
</dbReference>
<protein>
    <recommendedName>
        <fullName evidence="1">DinB-like domain-containing protein</fullName>
    </recommendedName>
</protein>